<reference evidence="6 7" key="1">
    <citation type="submission" date="2019-07" db="EMBL/GenBank/DDBJ databases">
        <authorList>
            <person name="Friedrich A."/>
            <person name="Schacherer J."/>
        </authorList>
    </citation>
    <scope>NUCLEOTIDE SEQUENCE [LARGE SCALE GENOMIC DNA]</scope>
</reference>
<dbReference type="InterPro" id="IPR011990">
    <property type="entry name" value="TPR-like_helical_dom_sf"/>
</dbReference>
<dbReference type="Pfam" id="PF11715">
    <property type="entry name" value="Beta-prop_Nup120_160"/>
    <property type="match status" value="1"/>
</dbReference>
<feature type="domain" description="Nucleoporin Nup120/160 beta-propeller" evidence="4">
    <location>
        <begin position="70"/>
        <end position="535"/>
    </location>
</feature>
<evidence type="ECO:0000256" key="2">
    <source>
        <dbReference type="ARBA" id="ARBA00022448"/>
    </source>
</evidence>
<keyword evidence="7" id="KW-1185">Reference proteome</keyword>
<dbReference type="InterPro" id="IPR021717">
    <property type="entry name" value="Nucleoporin_Nup160"/>
</dbReference>
<sequence length="1114" mass="125314">MSGLDCSYIEVPIRASSISSLDIRIPDQGSHQLSGTFNGISQYNNENSNENSTLFGEFYQTLYGNRLFNTVSYRVLPSRKEIVLSPVLLNNNLDIKYHPIRLMLHDAVKRNCVTILESTNKQDTLIVDLITEAGYLVSMSISLNWFVESEFETSKQQIQHLSEWYTSSRPFAFDLRGAFFMKSLDSKTNIVSLTDGSLFLTVRDAANQDLKIIPMASVSYLDKFKERFFGKGQSIIPDHLKVGEIDVSTNSVLDAVVIANLHCVVTISINKNLQIWSLDTGKLLMKQSFSQYLPGESSSLLFSEYPPKQLIKSLGTDKISIVGPATVRKLYIFKINPDYTLDGLKEIALPFSGSKWLYHSYEIADRSGQLRLCILWCLGDNYLLQHGKIADGIADEWSESLTICATQSLLQQDFEAQVSNASTIEKLNNVGLLALFNGVPYDAYTIKRALTIFSRYFKVDDSTTSLKEAVLKTVNMNGKLEESKVQWMRFKNVCEDIAKSDGSLVSLLLDQSLDEDDSFVYLMKVRGVSIIKKNSLLGSLSTGSASVSESMRNVLQVEDTSYSVALSLAKLLKQYENEFGSPGLLEIYGKLDIADDVNIPKLMESIFGEVVSKCITKQAIQQLLGNLNSIPDALNVMQFLLRLITFNPLDYEPAKNVSWSDCGRFLLASEGRINAGFAKRMAFQLMLVLVTVDICDPAIELFESSFKLYKHTKFVLSSFSLSLDDTEKLVTEKPTDPSNAIPFNYIAKRYGKGALIRNGSVNLLMANIFKEILQEEFTLYVVSSLLSLDANAATLEYFASFIDVDSPVGKVLKGFVLLKLCSPTLHQYFVDAADAITEYSDKVTEKEQYSIKPIESKASLLLVDSKPSYFYNLGLILQSNGSDNEALRFVLDALETKNKLQDASDDSDIVSKIFELALKLNNFQMAYDAILKMDRSIREHPIKQFVYKLFQQNELPAVLKYQFTEDFDIVDDLIYTLGETSAAGGDLQSALKYYRTSYALRLKEGDYRAAAESLYRFNCIASDKLKRKEYSDVKLLVDNYLIIFNLLHTMKTDDRWLIKRPVGIRTETVGSRNDISLVSNDQNKKASQLMTFDALENEFEQFSSDYGDGRQIVV</sequence>
<evidence type="ECO:0000259" key="5">
    <source>
        <dbReference type="Pfam" id="PF23300"/>
    </source>
</evidence>
<evidence type="ECO:0000256" key="1">
    <source>
        <dbReference type="ARBA" id="ARBA00004123"/>
    </source>
</evidence>
<dbReference type="Proteomes" id="UP000478008">
    <property type="component" value="Unassembled WGS sequence"/>
</dbReference>
<dbReference type="EMBL" id="CABFWN010000002">
    <property type="protein sequence ID" value="VUG17615.1"/>
    <property type="molecule type" value="Genomic_DNA"/>
</dbReference>
<keyword evidence="2" id="KW-0813">Transport</keyword>
<comment type="subcellular location">
    <subcellularLocation>
        <location evidence="1">Nucleus</location>
    </subcellularLocation>
</comment>
<protein>
    <submittedName>
        <fullName evidence="6">DEBR0S2_11892g1_1</fullName>
    </submittedName>
</protein>
<accession>A0A7D9CWX1</accession>
<evidence type="ECO:0000259" key="4">
    <source>
        <dbReference type="Pfam" id="PF11715"/>
    </source>
</evidence>
<dbReference type="GO" id="GO:0017056">
    <property type="term" value="F:structural constituent of nuclear pore"/>
    <property type="evidence" value="ECO:0007669"/>
    <property type="project" value="TreeGrafter"/>
</dbReference>
<organism evidence="6 7">
    <name type="scientific">Dekkera bruxellensis</name>
    <name type="common">Brettanomyces custersii</name>
    <dbReference type="NCBI Taxonomy" id="5007"/>
    <lineage>
        <taxon>Eukaryota</taxon>
        <taxon>Fungi</taxon>
        <taxon>Dikarya</taxon>
        <taxon>Ascomycota</taxon>
        <taxon>Saccharomycotina</taxon>
        <taxon>Pichiomycetes</taxon>
        <taxon>Pichiales</taxon>
        <taxon>Pichiaceae</taxon>
        <taxon>Brettanomyces</taxon>
    </lineage>
</organism>
<gene>
    <name evidence="6" type="ORF">DEBR0S2_11892G</name>
</gene>
<dbReference type="InterPro" id="IPR059141">
    <property type="entry name" value="Beta-prop_Nup120_160"/>
</dbReference>
<keyword evidence="3" id="KW-0539">Nucleus</keyword>
<proteinExistence type="predicted"/>
<feature type="domain" description="Nucleoporin nup120-like HEAT repeat" evidence="5">
    <location>
        <begin position="781"/>
        <end position="950"/>
    </location>
</feature>
<dbReference type="PANTHER" id="PTHR21286:SF0">
    <property type="entry name" value="NUCLEAR PORE COMPLEX PROTEIN NUP160"/>
    <property type="match status" value="1"/>
</dbReference>
<dbReference type="PANTHER" id="PTHR21286">
    <property type="entry name" value="NUCLEAR PORE COMPLEX PROTEIN NUP160"/>
    <property type="match status" value="1"/>
</dbReference>
<dbReference type="InterPro" id="IPR056548">
    <property type="entry name" value="HEAT_Nup120"/>
</dbReference>
<dbReference type="AlphaFoldDB" id="A0A7D9CWX1"/>
<dbReference type="Gene3D" id="1.25.40.10">
    <property type="entry name" value="Tetratricopeptide repeat domain"/>
    <property type="match status" value="1"/>
</dbReference>
<dbReference type="SUPFAM" id="SSF48452">
    <property type="entry name" value="TPR-like"/>
    <property type="match status" value="1"/>
</dbReference>
<evidence type="ECO:0000313" key="6">
    <source>
        <dbReference type="EMBL" id="VUG17615.1"/>
    </source>
</evidence>
<dbReference type="GO" id="GO:0005643">
    <property type="term" value="C:nuclear pore"/>
    <property type="evidence" value="ECO:0007669"/>
    <property type="project" value="UniProtKB-ARBA"/>
</dbReference>
<evidence type="ECO:0000256" key="3">
    <source>
        <dbReference type="ARBA" id="ARBA00023242"/>
    </source>
</evidence>
<evidence type="ECO:0000313" key="7">
    <source>
        <dbReference type="Proteomes" id="UP000478008"/>
    </source>
</evidence>
<name>A0A7D9CWX1_DEKBR</name>
<dbReference type="Pfam" id="PF23300">
    <property type="entry name" value="HEAT_Nup120"/>
    <property type="match status" value="1"/>
</dbReference>